<name>A0A6C0HAP7_9ZZZZ</name>
<proteinExistence type="predicted"/>
<evidence type="ECO:0000313" key="1">
    <source>
        <dbReference type="EMBL" id="QHT77658.1"/>
    </source>
</evidence>
<organism evidence="1">
    <name type="scientific">viral metagenome</name>
    <dbReference type="NCBI Taxonomy" id="1070528"/>
    <lineage>
        <taxon>unclassified sequences</taxon>
        <taxon>metagenomes</taxon>
        <taxon>organismal metagenomes</taxon>
    </lineage>
</organism>
<reference evidence="1" key="1">
    <citation type="journal article" date="2020" name="Nature">
        <title>Giant virus diversity and host interactions through global metagenomics.</title>
        <authorList>
            <person name="Schulz F."/>
            <person name="Roux S."/>
            <person name="Paez-Espino D."/>
            <person name="Jungbluth S."/>
            <person name="Walsh D.A."/>
            <person name="Denef V.J."/>
            <person name="McMahon K.D."/>
            <person name="Konstantinidis K.T."/>
            <person name="Eloe-Fadrosh E.A."/>
            <person name="Kyrpides N.C."/>
            <person name="Woyke T."/>
        </authorList>
    </citation>
    <scope>NUCLEOTIDE SEQUENCE</scope>
    <source>
        <strain evidence="1">GVMAG-M-3300023179-90</strain>
    </source>
</reference>
<accession>A0A6C0HAP7</accession>
<protein>
    <submittedName>
        <fullName evidence="1">Uncharacterized protein</fullName>
    </submittedName>
</protein>
<sequence length="36" mass="4198">MSNFQNAKNKFYKKMKNPFLLGDALNSKKILQNLLP</sequence>
<dbReference type="EMBL" id="MN739920">
    <property type="protein sequence ID" value="QHT77658.1"/>
    <property type="molecule type" value="Genomic_DNA"/>
</dbReference>
<dbReference type="AlphaFoldDB" id="A0A6C0HAP7"/>